<comment type="caution">
    <text evidence="1">The sequence shown here is derived from an EMBL/GenBank/DDBJ whole genome shotgun (WGS) entry which is preliminary data.</text>
</comment>
<evidence type="ECO:0000313" key="1">
    <source>
        <dbReference type="EMBL" id="KAI3797422.1"/>
    </source>
</evidence>
<evidence type="ECO:0000313" key="2">
    <source>
        <dbReference type="Proteomes" id="UP001056120"/>
    </source>
</evidence>
<reference evidence="1 2" key="2">
    <citation type="journal article" date="2022" name="Mol. Ecol. Resour.">
        <title>The genomes of chicory, endive, great burdock and yacon provide insights into Asteraceae paleo-polyploidization history and plant inulin production.</title>
        <authorList>
            <person name="Fan W."/>
            <person name="Wang S."/>
            <person name="Wang H."/>
            <person name="Wang A."/>
            <person name="Jiang F."/>
            <person name="Liu H."/>
            <person name="Zhao H."/>
            <person name="Xu D."/>
            <person name="Zhang Y."/>
        </authorList>
    </citation>
    <scope>NUCLEOTIDE SEQUENCE [LARGE SCALE GENOMIC DNA]</scope>
    <source>
        <strain evidence="2">cv. Yunnan</strain>
        <tissue evidence="1">Leaves</tissue>
    </source>
</reference>
<protein>
    <submittedName>
        <fullName evidence="1">Uncharacterized protein</fullName>
    </submittedName>
</protein>
<organism evidence="1 2">
    <name type="scientific">Smallanthus sonchifolius</name>
    <dbReference type="NCBI Taxonomy" id="185202"/>
    <lineage>
        <taxon>Eukaryota</taxon>
        <taxon>Viridiplantae</taxon>
        <taxon>Streptophyta</taxon>
        <taxon>Embryophyta</taxon>
        <taxon>Tracheophyta</taxon>
        <taxon>Spermatophyta</taxon>
        <taxon>Magnoliopsida</taxon>
        <taxon>eudicotyledons</taxon>
        <taxon>Gunneridae</taxon>
        <taxon>Pentapetalae</taxon>
        <taxon>asterids</taxon>
        <taxon>campanulids</taxon>
        <taxon>Asterales</taxon>
        <taxon>Asteraceae</taxon>
        <taxon>Asteroideae</taxon>
        <taxon>Heliantheae alliance</taxon>
        <taxon>Millerieae</taxon>
        <taxon>Smallanthus</taxon>
    </lineage>
</organism>
<name>A0ACB9HNN6_9ASTR</name>
<dbReference type="Proteomes" id="UP001056120">
    <property type="component" value="Linkage Group LG11"/>
</dbReference>
<accession>A0ACB9HNN6</accession>
<gene>
    <name evidence="1" type="ORF">L1987_32679</name>
</gene>
<sequence length="93" mass="10165">MWRSEIDDVWIYTLAYGGGIVSVSIPIRPELFCIVSVSFSSCCMIVIYVDSIPFDLSIEDGCTVVLTTQASTKVKDVVYQAFFSLVPVAVTAS</sequence>
<dbReference type="EMBL" id="CM042028">
    <property type="protein sequence ID" value="KAI3797422.1"/>
    <property type="molecule type" value="Genomic_DNA"/>
</dbReference>
<proteinExistence type="predicted"/>
<reference evidence="2" key="1">
    <citation type="journal article" date="2022" name="Mol. Ecol. Resour.">
        <title>The genomes of chicory, endive, great burdock and yacon provide insights into Asteraceae palaeo-polyploidization history and plant inulin production.</title>
        <authorList>
            <person name="Fan W."/>
            <person name="Wang S."/>
            <person name="Wang H."/>
            <person name="Wang A."/>
            <person name="Jiang F."/>
            <person name="Liu H."/>
            <person name="Zhao H."/>
            <person name="Xu D."/>
            <person name="Zhang Y."/>
        </authorList>
    </citation>
    <scope>NUCLEOTIDE SEQUENCE [LARGE SCALE GENOMIC DNA]</scope>
    <source>
        <strain evidence="2">cv. Yunnan</strain>
    </source>
</reference>
<keyword evidence="2" id="KW-1185">Reference proteome</keyword>